<dbReference type="GO" id="GO:0004722">
    <property type="term" value="F:protein serine/threonine phosphatase activity"/>
    <property type="evidence" value="ECO:0007669"/>
    <property type="project" value="UniProtKB-EC"/>
</dbReference>
<dbReference type="PANTHER" id="PTHR20935">
    <property type="entry name" value="PHOSPHOGLYCERATE MUTASE-RELATED"/>
    <property type="match status" value="1"/>
</dbReference>
<dbReference type="SUPFAM" id="SSF53254">
    <property type="entry name" value="Phosphoglycerate mutase-like"/>
    <property type="match status" value="1"/>
</dbReference>
<keyword evidence="3" id="KW-0378">Hydrolase</keyword>
<accession>A0A7I8W1Z7</accession>
<evidence type="ECO:0000256" key="3">
    <source>
        <dbReference type="ARBA" id="ARBA00022801"/>
    </source>
</evidence>
<name>A0A7I8W1Z7_9ANNE</name>
<dbReference type="EC" id="3.1.3.16" evidence="2"/>
<proteinExistence type="inferred from homology"/>
<evidence type="ECO:0000256" key="5">
    <source>
        <dbReference type="ARBA" id="ARBA00040722"/>
    </source>
</evidence>
<evidence type="ECO:0000256" key="2">
    <source>
        <dbReference type="ARBA" id="ARBA00013081"/>
    </source>
</evidence>
<dbReference type="CDD" id="cd07067">
    <property type="entry name" value="HP_PGM_like"/>
    <property type="match status" value="1"/>
</dbReference>
<gene>
    <name evidence="6" type="ORF">DGYR_LOCUS10022</name>
</gene>
<dbReference type="InterPro" id="IPR013078">
    <property type="entry name" value="His_Pase_superF_clade-1"/>
</dbReference>
<dbReference type="PANTHER" id="PTHR20935:SF0">
    <property type="entry name" value="SERINE_THREONINE-PROTEIN PHOSPHATASE PGAM5, MITOCHONDRIAL"/>
    <property type="match status" value="1"/>
</dbReference>
<evidence type="ECO:0000313" key="6">
    <source>
        <dbReference type="EMBL" id="CAD5122178.1"/>
    </source>
</evidence>
<comment type="caution">
    <text evidence="6">The sequence shown here is derived from an EMBL/GenBank/DDBJ whole genome shotgun (WGS) entry which is preliminary data.</text>
</comment>
<dbReference type="InterPro" id="IPR051021">
    <property type="entry name" value="Mito_Ser/Thr_phosphatase"/>
</dbReference>
<evidence type="ECO:0000256" key="4">
    <source>
        <dbReference type="ARBA" id="ARBA00039765"/>
    </source>
</evidence>
<dbReference type="EMBL" id="CAJFCJ010000016">
    <property type="protein sequence ID" value="CAD5122178.1"/>
    <property type="molecule type" value="Genomic_DNA"/>
</dbReference>
<evidence type="ECO:0000256" key="1">
    <source>
        <dbReference type="ARBA" id="ARBA00006717"/>
    </source>
</evidence>
<dbReference type="AlphaFoldDB" id="A0A7I8W1Z7"/>
<dbReference type="Gene3D" id="3.40.50.1240">
    <property type="entry name" value="Phosphoglycerate mutase-like"/>
    <property type="match status" value="1"/>
</dbReference>
<keyword evidence="7" id="KW-1185">Reference proteome</keyword>
<organism evidence="6 7">
    <name type="scientific">Dimorphilus gyrociliatus</name>
    <dbReference type="NCBI Taxonomy" id="2664684"/>
    <lineage>
        <taxon>Eukaryota</taxon>
        <taxon>Metazoa</taxon>
        <taxon>Spiralia</taxon>
        <taxon>Lophotrochozoa</taxon>
        <taxon>Annelida</taxon>
        <taxon>Polychaeta</taxon>
        <taxon>Polychaeta incertae sedis</taxon>
        <taxon>Dinophilidae</taxon>
        <taxon>Dimorphilus</taxon>
    </lineage>
</organism>
<evidence type="ECO:0000313" key="7">
    <source>
        <dbReference type="Proteomes" id="UP000549394"/>
    </source>
</evidence>
<dbReference type="InterPro" id="IPR029033">
    <property type="entry name" value="His_PPase_superfam"/>
</dbReference>
<dbReference type="SMART" id="SM00855">
    <property type="entry name" value="PGAM"/>
    <property type="match status" value="1"/>
</dbReference>
<sequence>MKDGEKNDKETGMDSIDGSLVDQIANDYWKWNNEWDKHKGYNSPKYVRTIYLIRHGHFIRKLGNYNDSLSLKGVRQVNLLGKRLATMNINFTNIYTSPFKRAKHTARIINKYLPDKRVKVTDFLREGRPVFPDPAPAYWRKDDKEIVEDGPRLWKSFKVLFHRSQSKKDINDIFVCHGNIIGFLILRSLQLPSQRWLQLPVGHASITRIEIDYNGEVFVKSIGDIGHLPQVITSG</sequence>
<reference evidence="6 7" key="1">
    <citation type="submission" date="2020-08" db="EMBL/GenBank/DDBJ databases">
        <authorList>
            <person name="Hejnol A."/>
        </authorList>
    </citation>
    <scope>NUCLEOTIDE SEQUENCE [LARGE SCALE GENOMIC DNA]</scope>
</reference>
<dbReference type="GO" id="GO:0090141">
    <property type="term" value="P:positive regulation of mitochondrial fission"/>
    <property type="evidence" value="ECO:0007669"/>
    <property type="project" value="TreeGrafter"/>
</dbReference>
<dbReference type="OrthoDB" id="2118094at2759"/>
<comment type="similarity">
    <text evidence="1">Belongs to the phosphoglycerate mutase family. BPG-dependent PGAM subfamily.</text>
</comment>
<dbReference type="GO" id="GO:0005739">
    <property type="term" value="C:mitochondrion"/>
    <property type="evidence" value="ECO:0007669"/>
    <property type="project" value="TreeGrafter"/>
</dbReference>
<dbReference type="Proteomes" id="UP000549394">
    <property type="component" value="Unassembled WGS sequence"/>
</dbReference>
<dbReference type="Pfam" id="PF00300">
    <property type="entry name" value="His_Phos_1"/>
    <property type="match status" value="1"/>
</dbReference>
<protein>
    <recommendedName>
        <fullName evidence="4">Serine/threonine-protein phosphatase PGAM5, mitochondrial</fullName>
        <ecNumber evidence="2">3.1.3.16</ecNumber>
    </recommendedName>
    <alternativeName>
        <fullName evidence="5">Serine/threonine-protein phosphatase Pgam5, mitochondrial</fullName>
    </alternativeName>
</protein>